<reference evidence="1" key="1">
    <citation type="submission" date="2020-05" db="EMBL/GenBank/DDBJ databases">
        <title>Phylogenomic resolution of chytrid fungi.</title>
        <authorList>
            <person name="Stajich J.E."/>
            <person name="Amses K."/>
            <person name="Simmons R."/>
            <person name="Seto K."/>
            <person name="Myers J."/>
            <person name="Bonds A."/>
            <person name="Quandt C.A."/>
            <person name="Barry K."/>
            <person name="Liu P."/>
            <person name="Grigoriev I."/>
            <person name="Longcore J.E."/>
            <person name="James T.Y."/>
        </authorList>
    </citation>
    <scope>NUCLEOTIDE SEQUENCE</scope>
    <source>
        <strain evidence="1">JEL0513</strain>
    </source>
</reference>
<dbReference type="AlphaFoldDB" id="A0AAD5T1C4"/>
<organism evidence="1 2">
    <name type="scientific">Physocladia obscura</name>
    <dbReference type="NCBI Taxonomy" id="109957"/>
    <lineage>
        <taxon>Eukaryota</taxon>
        <taxon>Fungi</taxon>
        <taxon>Fungi incertae sedis</taxon>
        <taxon>Chytridiomycota</taxon>
        <taxon>Chytridiomycota incertae sedis</taxon>
        <taxon>Chytridiomycetes</taxon>
        <taxon>Chytridiales</taxon>
        <taxon>Chytriomycetaceae</taxon>
        <taxon>Physocladia</taxon>
    </lineage>
</organism>
<accession>A0AAD5T1C4</accession>
<proteinExistence type="predicted"/>
<comment type="caution">
    <text evidence="1">The sequence shown here is derived from an EMBL/GenBank/DDBJ whole genome shotgun (WGS) entry which is preliminary data.</text>
</comment>
<keyword evidence="2" id="KW-1185">Reference proteome</keyword>
<evidence type="ECO:0000313" key="1">
    <source>
        <dbReference type="EMBL" id="KAJ3122440.1"/>
    </source>
</evidence>
<dbReference type="Gene3D" id="3.30.450.30">
    <property type="entry name" value="Dynein light chain 2a, cytoplasmic"/>
    <property type="match status" value="1"/>
</dbReference>
<sequence>MINANSNYCINSARGVCKESAAGTVASIATRAAAIAKILAASFVENLKQRPMPVDAASRDISIAIETDAKNTILIRKEDAAGISIAIIVAGKV</sequence>
<dbReference type="EMBL" id="JADGJH010000808">
    <property type="protein sequence ID" value="KAJ3122440.1"/>
    <property type="molecule type" value="Genomic_DNA"/>
</dbReference>
<evidence type="ECO:0000313" key="2">
    <source>
        <dbReference type="Proteomes" id="UP001211907"/>
    </source>
</evidence>
<protein>
    <submittedName>
        <fullName evidence="1">Uncharacterized protein</fullName>
    </submittedName>
</protein>
<name>A0AAD5T1C4_9FUNG</name>
<dbReference type="Proteomes" id="UP001211907">
    <property type="component" value="Unassembled WGS sequence"/>
</dbReference>
<gene>
    <name evidence="1" type="ORF">HK100_011993</name>
</gene>